<gene>
    <name evidence="1" type="ORF">S01H4_57310</name>
</gene>
<name>X1DNF6_9ZZZZ</name>
<sequence>MNGRCVDKLIGKYCKIVAKEPGEEKAGVVTGIVKDVDHDEGFITIESKQGLGILNIKSILAIKPKKQT</sequence>
<accession>X1DNF6</accession>
<organism evidence="1">
    <name type="scientific">marine sediment metagenome</name>
    <dbReference type="NCBI Taxonomy" id="412755"/>
    <lineage>
        <taxon>unclassified sequences</taxon>
        <taxon>metagenomes</taxon>
        <taxon>ecological metagenomes</taxon>
    </lineage>
</organism>
<reference evidence="1" key="1">
    <citation type="journal article" date="2014" name="Front. Microbiol.">
        <title>High frequency of phylogenetically diverse reductive dehalogenase-homologous genes in deep subseafloor sedimentary metagenomes.</title>
        <authorList>
            <person name="Kawai M."/>
            <person name="Futagami T."/>
            <person name="Toyoda A."/>
            <person name="Takaki Y."/>
            <person name="Nishi S."/>
            <person name="Hori S."/>
            <person name="Arai W."/>
            <person name="Tsubouchi T."/>
            <person name="Morono Y."/>
            <person name="Uchiyama I."/>
            <person name="Ito T."/>
            <person name="Fujiyama A."/>
            <person name="Inagaki F."/>
            <person name="Takami H."/>
        </authorList>
    </citation>
    <scope>NUCLEOTIDE SEQUENCE</scope>
    <source>
        <strain evidence="1">Expedition CK06-06</strain>
    </source>
</reference>
<dbReference type="AlphaFoldDB" id="X1DNF6"/>
<comment type="caution">
    <text evidence="1">The sequence shown here is derived from an EMBL/GenBank/DDBJ whole genome shotgun (WGS) entry which is preliminary data.</text>
</comment>
<evidence type="ECO:0000313" key="1">
    <source>
        <dbReference type="EMBL" id="GAH06509.1"/>
    </source>
</evidence>
<protein>
    <recommendedName>
        <fullName evidence="2">KOW domain-containing protein</fullName>
    </recommendedName>
</protein>
<proteinExistence type="predicted"/>
<evidence type="ECO:0008006" key="2">
    <source>
        <dbReference type="Google" id="ProtNLM"/>
    </source>
</evidence>
<dbReference type="EMBL" id="BART01033319">
    <property type="protein sequence ID" value="GAH06509.1"/>
    <property type="molecule type" value="Genomic_DNA"/>
</dbReference>